<accession>A0A388T1Y4</accession>
<feature type="region of interest" description="Disordered" evidence="1">
    <location>
        <begin position="360"/>
        <end position="385"/>
    </location>
</feature>
<dbReference type="AlphaFoldDB" id="A0A388T1Y4"/>
<feature type="compositionally biased region" description="Low complexity" evidence="1">
    <location>
        <begin position="464"/>
        <end position="485"/>
    </location>
</feature>
<sequence length="502" mass="53563">MSTRVAENVSALELADYQKAVRLVLRHPLITPVYPDSGALTTVRRWAEQLRTDLMDVLGYRLVTTADTARLQRAQDRLDATRPALSRAGRPFDRRRYAYLALTLAALGRHGAQVALGELADAVAADAARIDGLGLDTARKHDRDAFVDAVGWLTERGALRLADGSAASWASDPERAEALYDVDREVLTAVHQPTRVLQHVTSVTGLLDSAGARSLSEGRRAQRLTAARRARRLVLENPVAYYADADPELTGQLRAPALAEDLTRLTGLSVERRAEGIALVDTSGRLSDLRFPGGGTVAQAALLLGARISEAAARTGRHAPELLPAPTAAERLADRAGRIDLALPAHGVFGEIATDADVQAAHGGPDEDAADRGPDAENGSAPEARHPFVTASWLRARTREITERYGTGFAADLRGDPDRLLDRALDLLAAMALVVRVEGGVLALPLLARYRGVTAEVRTRTRVRTTAPEADGAPARAAGAASSDALFPAPRARTADDVKDPA</sequence>
<proteinExistence type="predicted"/>
<evidence type="ECO:0000313" key="2">
    <source>
        <dbReference type="EMBL" id="GBQ02958.1"/>
    </source>
</evidence>
<dbReference type="Proteomes" id="UP000265354">
    <property type="component" value="Unassembled WGS sequence"/>
</dbReference>
<gene>
    <name evidence="2" type="ORF">SSP531S_44220</name>
</gene>
<evidence type="ECO:0000256" key="1">
    <source>
        <dbReference type="SAM" id="MobiDB-lite"/>
    </source>
</evidence>
<feature type="compositionally biased region" description="Basic and acidic residues" evidence="1">
    <location>
        <begin position="493"/>
        <end position="502"/>
    </location>
</feature>
<dbReference type="RefSeq" id="WP_116428449.1">
    <property type="nucleotide sequence ID" value="NZ_BGZL01000014.1"/>
</dbReference>
<dbReference type="NCBIfam" id="TIGR02678">
    <property type="entry name" value="TIGR02678 family protein"/>
    <property type="match status" value="1"/>
</dbReference>
<dbReference type="Pfam" id="PF09661">
    <property type="entry name" value="DUF2398"/>
    <property type="match status" value="1"/>
</dbReference>
<name>A0A388T1Y4_9ACTN</name>
<feature type="region of interest" description="Disordered" evidence="1">
    <location>
        <begin position="464"/>
        <end position="502"/>
    </location>
</feature>
<dbReference type="EMBL" id="BGZL01000014">
    <property type="protein sequence ID" value="GBQ02958.1"/>
    <property type="molecule type" value="Genomic_DNA"/>
</dbReference>
<comment type="caution">
    <text evidence="2">The sequence shown here is derived from an EMBL/GenBank/DDBJ whole genome shotgun (WGS) entry which is preliminary data.</text>
</comment>
<reference evidence="2 3" key="1">
    <citation type="submission" date="2018-07" db="EMBL/GenBank/DDBJ databases">
        <title>Whole Genome Shotgun Sequence of Streptomyces spongiicola strain 531S.</title>
        <authorList>
            <person name="Dohra H."/>
            <person name="Kodani S."/>
        </authorList>
    </citation>
    <scope>NUCLEOTIDE SEQUENCE [LARGE SCALE GENOMIC DNA]</scope>
    <source>
        <strain evidence="2 3">531S</strain>
    </source>
</reference>
<dbReference type="InterPro" id="IPR013494">
    <property type="entry name" value="CHP02678"/>
</dbReference>
<protein>
    <submittedName>
        <fullName evidence="2">TIGR02678 family protein</fullName>
    </submittedName>
</protein>
<evidence type="ECO:0000313" key="3">
    <source>
        <dbReference type="Proteomes" id="UP000265354"/>
    </source>
</evidence>
<organism evidence="2 3">
    <name type="scientific">Streptomyces spongiicola</name>
    <dbReference type="NCBI Taxonomy" id="1690221"/>
    <lineage>
        <taxon>Bacteria</taxon>
        <taxon>Bacillati</taxon>
        <taxon>Actinomycetota</taxon>
        <taxon>Actinomycetes</taxon>
        <taxon>Kitasatosporales</taxon>
        <taxon>Streptomycetaceae</taxon>
        <taxon>Streptomyces</taxon>
    </lineage>
</organism>